<name>A0ABV6D9E1_9HYPH</name>
<accession>A0ABV6D9E1</accession>
<sequence length="46" mass="5176">MMQLQVLRSTFNLPGLCPFYQMTVTGLIIVAAVLPNRIVETRRGRA</sequence>
<gene>
    <name evidence="2" type="ORF">ACFFJ2_12710</name>
</gene>
<keyword evidence="1" id="KW-0472">Membrane</keyword>
<evidence type="ECO:0000313" key="2">
    <source>
        <dbReference type="EMBL" id="MFC0209259.1"/>
    </source>
</evidence>
<keyword evidence="3" id="KW-1185">Reference proteome</keyword>
<reference evidence="2 3" key="1">
    <citation type="submission" date="2024-09" db="EMBL/GenBank/DDBJ databases">
        <authorList>
            <person name="Sun Q."/>
            <person name="Mori K."/>
        </authorList>
    </citation>
    <scope>NUCLEOTIDE SEQUENCE [LARGE SCALE GENOMIC DNA]</scope>
    <source>
        <strain evidence="2 3">CCM 8543</strain>
    </source>
</reference>
<evidence type="ECO:0000256" key="1">
    <source>
        <dbReference type="SAM" id="Phobius"/>
    </source>
</evidence>
<dbReference type="Proteomes" id="UP001589755">
    <property type="component" value="Unassembled WGS sequence"/>
</dbReference>
<protein>
    <submittedName>
        <fullName evidence="2">Uncharacterized protein</fullName>
    </submittedName>
</protein>
<proteinExistence type="predicted"/>
<evidence type="ECO:0000313" key="3">
    <source>
        <dbReference type="Proteomes" id="UP001589755"/>
    </source>
</evidence>
<dbReference type="EMBL" id="JBHLXD010000019">
    <property type="protein sequence ID" value="MFC0209259.1"/>
    <property type="molecule type" value="Genomic_DNA"/>
</dbReference>
<keyword evidence="1" id="KW-0812">Transmembrane</keyword>
<keyword evidence="1" id="KW-1133">Transmembrane helix</keyword>
<comment type="caution">
    <text evidence="2">The sequence shown here is derived from an EMBL/GenBank/DDBJ whole genome shotgun (WGS) entry which is preliminary data.</text>
</comment>
<dbReference type="RefSeq" id="WP_261522252.1">
    <property type="nucleotide sequence ID" value="NZ_JAODNW010000023.1"/>
</dbReference>
<organism evidence="2 3">
    <name type="scientific">Chelativorans intermedius</name>
    <dbReference type="NCBI Taxonomy" id="515947"/>
    <lineage>
        <taxon>Bacteria</taxon>
        <taxon>Pseudomonadati</taxon>
        <taxon>Pseudomonadota</taxon>
        <taxon>Alphaproteobacteria</taxon>
        <taxon>Hyphomicrobiales</taxon>
        <taxon>Phyllobacteriaceae</taxon>
        <taxon>Chelativorans</taxon>
    </lineage>
</organism>
<feature type="transmembrane region" description="Helical" evidence="1">
    <location>
        <begin position="20"/>
        <end position="39"/>
    </location>
</feature>